<organism evidence="1 2">
    <name type="scientific">Kitasatospora nipponensis</name>
    <dbReference type="NCBI Taxonomy" id="258049"/>
    <lineage>
        <taxon>Bacteria</taxon>
        <taxon>Bacillati</taxon>
        <taxon>Actinomycetota</taxon>
        <taxon>Actinomycetes</taxon>
        <taxon>Kitasatosporales</taxon>
        <taxon>Streptomycetaceae</taxon>
        <taxon>Kitasatospora</taxon>
    </lineage>
</organism>
<gene>
    <name evidence="1" type="ORF">GCM10009665_50250</name>
</gene>
<keyword evidence="2" id="KW-1185">Reference proteome</keyword>
<evidence type="ECO:0000313" key="1">
    <source>
        <dbReference type="EMBL" id="GAA1253562.1"/>
    </source>
</evidence>
<dbReference type="EMBL" id="BAAALF010000105">
    <property type="protein sequence ID" value="GAA1253562.1"/>
    <property type="molecule type" value="Genomic_DNA"/>
</dbReference>
<dbReference type="Proteomes" id="UP001500037">
    <property type="component" value="Unassembled WGS sequence"/>
</dbReference>
<proteinExistence type="predicted"/>
<comment type="caution">
    <text evidence="1">The sequence shown here is derived from an EMBL/GenBank/DDBJ whole genome shotgun (WGS) entry which is preliminary data.</text>
</comment>
<accession>A0ABN1WLV2</accession>
<evidence type="ECO:0000313" key="2">
    <source>
        <dbReference type="Proteomes" id="UP001500037"/>
    </source>
</evidence>
<name>A0ABN1WLV2_9ACTN</name>
<sequence>MEGNGLTAGEDVALGHVTKLRWNDPEKWIKSTGIAHEPLITTGDFYQVQLKLKARATSQATERKPRATEGPYVCMRKMQGNFNNGHPHYRCRYSSEYAQSHALDRPLTVHLREDVLLPVLDSWIGTVFAPGRLKRTIHEMQEAQAVSGPDPAVLEAARRDLDTSAARLTSYRAALDAGGDPATVAGWINEARLDQATAQQRLNQLTAEAPPTLTGDQVQAVIAKLGNLTDRLMQAKPERKAPLYEAFGLKLVYDAKKRVVTVES</sequence>
<reference evidence="1 2" key="1">
    <citation type="journal article" date="2019" name="Int. J. Syst. Evol. Microbiol.">
        <title>The Global Catalogue of Microorganisms (GCM) 10K type strain sequencing project: providing services to taxonomists for standard genome sequencing and annotation.</title>
        <authorList>
            <consortium name="The Broad Institute Genomics Platform"/>
            <consortium name="The Broad Institute Genome Sequencing Center for Infectious Disease"/>
            <person name="Wu L."/>
            <person name="Ma J."/>
        </authorList>
    </citation>
    <scope>NUCLEOTIDE SEQUENCE [LARGE SCALE GENOMIC DNA]</scope>
    <source>
        <strain evidence="1 2">JCM 13004</strain>
    </source>
</reference>
<evidence type="ECO:0008006" key="3">
    <source>
        <dbReference type="Google" id="ProtNLM"/>
    </source>
</evidence>
<protein>
    <recommendedName>
        <fullName evidence="3">Recombinase</fullName>
    </recommendedName>
</protein>